<dbReference type="EMBL" id="ACYH01000011">
    <property type="protein sequence ID" value="EEV21338.1"/>
    <property type="molecule type" value="Genomic_DNA"/>
</dbReference>
<reference evidence="1 2" key="1">
    <citation type="submission" date="2009-07" db="EMBL/GenBank/DDBJ databases">
        <authorList>
            <person name="Madupu R."/>
            <person name="Sebastian Y."/>
            <person name="Durkin A.S."/>
            <person name="Torralba M."/>
            <person name="Methe B."/>
            <person name="Sutton G.G."/>
            <person name="Strausberg R.L."/>
            <person name="Nelson K.E."/>
        </authorList>
    </citation>
    <scope>NUCLEOTIDE SEQUENCE [LARGE SCALE GENOMIC DNA]</scope>
    <source>
        <strain evidence="1 2">ATCC 35580</strain>
    </source>
</reference>
<evidence type="ECO:0000313" key="1">
    <source>
        <dbReference type="EMBL" id="EEV21338.1"/>
    </source>
</evidence>
<proteinExistence type="predicted"/>
<dbReference type="AlphaFoldDB" id="C8PMC1"/>
<comment type="caution">
    <text evidence="1">The sequence shown here is derived from an EMBL/GenBank/DDBJ whole genome shotgun (WGS) entry which is preliminary data.</text>
</comment>
<sequence length="80" mass="9132">MEIYGVSTASYGKKSVLNVQKVRLRYFFAYLLVSTPSIFKSVDFTIHGAVDALLVSKGLRYKDYRPDAFYPADFEDRTPP</sequence>
<gene>
    <name evidence="1" type="ORF">TREVI0001_0535</name>
</gene>
<organism evidence="1 2">
    <name type="scientific">Treponema vincentii ATCC 35580</name>
    <dbReference type="NCBI Taxonomy" id="596324"/>
    <lineage>
        <taxon>Bacteria</taxon>
        <taxon>Pseudomonadati</taxon>
        <taxon>Spirochaetota</taxon>
        <taxon>Spirochaetia</taxon>
        <taxon>Spirochaetales</taxon>
        <taxon>Treponemataceae</taxon>
        <taxon>Treponema</taxon>
    </lineage>
</organism>
<accession>C8PMC1</accession>
<protein>
    <submittedName>
        <fullName evidence="1">Uncharacterized protein</fullName>
    </submittedName>
</protein>
<evidence type="ECO:0000313" key="2">
    <source>
        <dbReference type="Proteomes" id="UP000004509"/>
    </source>
</evidence>
<dbReference type="Proteomes" id="UP000004509">
    <property type="component" value="Unassembled WGS sequence"/>
</dbReference>
<dbReference type="STRING" id="596324.TREVI0001_0535"/>
<name>C8PMC1_9SPIR</name>